<organism evidence="7 8">
    <name type="scientific">Fasciolopsis buskii</name>
    <dbReference type="NCBI Taxonomy" id="27845"/>
    <lineage>
        <taxon>Eukaryota</taxon>
        <taxon>Metazoa</taxon>
        <taxon>Spiralia</taxon>
        <taxon>Lophotrochozoa</taxon>
        <taxon>Platyhelminthes</taxon>
        <taxon>Trematoda</taxon>
        <taxon>Digenea</taxon>
        <taxon>Plagiorchiida</taxon>
        <taxon>Echinostomata</taxon>
        <taxon>Echinostomatoidea</taxon>
        <taxon>Fasciolidae</taxon>
        <taxon>Fasciolopsis</taxon>
    </lineage>
</organism>
<dbReference type="Pfam" id="PF00017">
    <property type="entry name" value="SH2"/>
    <property type="match status" value="1"/>
</dbReference>
<comment type="caution">
    <text evidence="7">The sequence shown here is derived from an EMBL/GenBank/DDBJ whole genome shotgun (WGS) entry which is preliminary data.</text>
</comment>
<feature type="domain" description="SH2" evidence="5">
    <location>
        <begin position="127"/>
        <end position="204"/>
    </location>
</feature>
<dbReference type="Gene3D" id="2.30.30.40">
    <property type="entry name" value="SH3 Domains"/>
    <property type="match status" value="1"/>
</dbReference>
<gene>
    <name evidence="7" type="ORF">FBUS_01031</name>
</gene>
<dbReference type="Pfam" id="PF00018">
    <property type="entry name" value="SH3_1"/>
    <property type="match status" value="1"/>
</dbReference>
<dbReference type="PROSITE" id="PS50001">
    <property type="entry name" value="SH2"/>
    <property type="match status" value="1"/>
</dbReference>
<dbReference type="PRINTS" id="PR00401">
    <property type="entry name" value="SH2DOMAIN"/>
</dbReference>
<dbReference type="SUPFAM" id="SSF55550">
    <property type="entry name" value="SH2 domain"/>
    <property type="match status" value="1"/>
</dbReference>
<feature type="domain" description="SH3" evidence="6">
    <location>
        <begin position="55"/>
        <end position="116"/>
    </location>
</feature>
<dbReference type="Gene3D" id="3.30.505.10">
    <property type="entry name" value="SH2 domain"/>
    <property type="match status" value="1"/>
</dbReference>
<dbReference type="Proteomes" id="UP000728185">
    <property type="component" value="Unassembled WGS sequence"/>
</dbReference>
<evidence type="ECO:0000259" key="6">
    <source>
        <dbReference type="PROSITE" id="PS50002"/>
    </source>
</evidence>
<dbReference type="PRINTS" id="PR00452">
    <property type="entry name" value="SH3DOMAIN"/>
</dbReference>
<dbReference type="InterPro" id="IPR043539">
    <property type="entry name" value="Grb2-like"/>
</dbReference>
<name>A0A8E0VPN6_9TREM</name>
<evidence type="ECO:0000313" key="8">
    <source>
        <dbReference type="Proteomes" id="UP000728185"/>
    </source>
</evidence>
<dbReference type="SUPFAM" id="SSF50044">
    <property type="entry name" value="SH3-domain"/>
    <property type="match status" value="1"/>
</dbReference>
<keyword evidence="8" id="KW-1185">Reference proteome</keyword>
<evidence type="ECO:0000256" key="4">
    <source>
        <dbReference type="PROSITE-ProRule" id="PRU00192"/>
    </source>
</evidence>
<proteinExistence type="predicted"/>
<dbReference type="InterPro" id="IPR036860">
    <property type="entry name" value="SH2_dom_sf"/>
</dbReference>
<dbReference type="PANTHER" id="PTHR46037">
    <property type="entry name" value="PROTEIN ENHANCER OF SEVENLESS 2B"/>
    <property type="match status" value="1"/>
</dbReference>
<dbReference type="EMBL" id="LUCM01002402">
    <property type="protein sequence ID" value="KAA0197394.1"/>
    <property type="molecule type" value="Genomic_DNA"/>
</dbReference>
<sequence length="227" mass="25207">MGNYCCRNSENIDHHVSAERYDIAEGATYLPAQYVSNESDKSEHLETENSSEGSNKFHRVRALYGMEALTPDDLSFVKGDLFLVKSKDLSTWIEAINLRTNERGFIPGNYVCLDDGLPESLDAYYPIDRLDAEKKLFLPGQVTGTYIVRPRASGGGYALSVLVSDNRSKAVKHFKVCTSSSGAGFYLSRSKPFPTIMALVEYYSGAFQDPKASPCLTHSHWVCFSMG</sequence>
<dbReference type="PROSITE" id="PS50002">
    <property type="entry name" value="SH3"/>
    <property type="match status" value="1"/>
</dbReference>
<keyword evidence="2 3" id="KW-0727">SH2 domain</keyword>
<evidence type="ECO:0000256" key="1">
    <source>
        <dbReference type="ARBA" id="ARBA00022443"/>
    </source>
</evidence>
<keyword evidence="1 4" id="KW-0728">SH3 domain</keyword>
<protein>
    <submittedName>
        <fullName evidence="7">Uncharacterized protein</fullName>
    </submittedName>
</protein>
<dbReference type="SMART" id="SM00252">
    <property type="entry name" value="SH2"/>
    <property type="match status" value="1"/>
</dbReference>
<dbReference type="AlphaFoldDB" id="A0A8E0VPN6"/>
<evidence type="ECO:0000256" key="2">
    <source>
        <dbReference type="ARBA" id="ARBA00022999"/>
    </source>
</evidence>
<dbReference type="InterPro" id="IPR000980">
    <property type="entry name" value="SH2"/>
</dbReference>
<evidence type="ECO:0000259" key="5">
    <source>
        <dbReference type="PROSITE" id="PS50001"/>
    </source>
</evidence>
<dbReference type="OrthoDB" id="6282324at2759"/>
<dbReference type="SMART" id="SM00326">
    <property type="entry name" value="SH3"/>
    <property type="match status" value="1"/>
</dbReference>
<evidence type="ECO:0000256" key="3">
    <source>
        <dbReference type="PROSITE-ProRule" id="PRU00191"/>
    </source>
</evidence>
<evidence type="ECO:0000313" key="7">
    <source>
        <dbReference type="EMBL" id="KAA0197394.1"/>
    </source>
</evidence>
<reference evidence="7" key="1">
    <citation type="submission" date="2019-05" db="EMBL/GenBank/DDBJ databases">
        <title>Annotation for the trematode Fasciolopsis buski.</title>
        <authorList>
            <person name="Choi Y.-J."/>
        </authorList>
    </citation>
    <scope>NUCLEOTIDE SEQUENCE</scope>
    <source>
        <strain evidence="7">HT</strain>
        <tissue evidence="7">Whole worm</tissue>
    </source>
</reference>
<dbReference type="InterPro" id="IPR001452">
    <property type="entry name" value="SH3_domain"/>
</dbReference>
<accession>A0A8E0VPN6</accession>
<dbReference type="InterPro" id="IPR036028">
    <property type="entry name" value="SH3-like_dom_sf"/>
</dbReference>